<organism evidence="1 2">
    <name type="scientific">Bathymodiolus azoricus thioautotrophic gill symbiont</name>
    <dbReference type="NCBI Taxonomy" id="235205"/>
    <lineage>
        <taxon>Bacteria</taxon>
        <taxon>Pseudomonadati</taxon>
        <taxon>Pseudomonadota</taxon>
        <taxon>Gammaproteobacteria</taxon>
        <taxon>sulfur-oxidizing symbionts</taxon>
    </lineage>
</organism>
<sequence length="813" mass="87516">MLLSHRVAELHPYSKNADGINFTMFLNAIQEGKNNKKYFLQKDVKEYYSKCGRLSMAITGTNFEDFRSGITSPYAVLSEWIHPSVWVNMYNGNRTLDNMTCTEAWNNVLKDALAATNFTEEVESACTAGGFDVTNTAQRQRCFEIIAQANQFFDVTSTSATNLIREAFINETILKKINEDEPEAAQRSLLGRQITLQGLGSLNAAQDTQVNNKAVMTAIILGLIPLLSLFFVTPLWLKALKFIAGAMLWLTTWGITMAVAHAGVMDAAIAVTDELVRHKMGLDAFMFAETDAIKALMLFGKMQSNSIMMATAVAIGVYGFGSYAMAGLAQGMAQGMQNTGEKVSSQTITSEGRSSMRRGLSTSLADAGTVQGSSGPSESMGTGGGWNSYAGMSSMDAYNAGINQNTGENLRHSESGVGGQSMQTADAKAGEITGANAGRKLVADSNDVSNLQQSHTTAKTQTIGAQTSADSAKITQENLGKGDQVKGADKIAESNQGQFQGKVQKAQYIAEMTGQDGNNPDVIRSIGQNMALNNGAYAMSGESIKNSGVWDKLSNPQQNALDSKTNYSITTTFDKDGNLNDSIGVTAGVNVRKDNSAVKNKDNIDSSINRVDAHTDFGAATLGTAISNINNPTTSHGQATAIKGFNNLVDHSVRGEGDFSEQERRTLENATTGWWKSNGVDFKENKTDASTKSTTESASIDSGKAVWGKAFSLMFGATGSIGMNAVQQTRDEENMSFNSLNEVSSKFIDVANGDSQKYADLVSNFDEHVRELREKNTSSNTGVTSNINNDADDILEQEKEESNGKKLTRRGYR</sequence>
<evidence type="ECO:0000313" key="2">
    <source>
        <dbReference type="Proteomes" id="UP000635628"/>
    </source>
</evidence>
<reference evidence="1" key="1">
    <citation type="submission" date="2020-05" db="EMBL/GenBank/DDBJ databases">
        <authorList>
            <person name="Petersen J."/>
            <person name="Sayavedra L."/>
        </authorList>
    </citation>
    <scope>NUCLEOTIDE SEQUENCE</scope>
    <source>
        <strain evidence="1">B azoricus SOX Menez Gwen</strain>
    </source>
</reference>
<comment type="caution">
    <text evidence="1">The sequence shown here is derived from an EMBL/GenBank/DDBJ whole genome shotgun (WGS) entry which is preliminary data.</text>
</comment>
<name>A0ACA8ZPR3_9GAMM</name>
<evidence type="ECO:0000313" key="1">
    <source>
        <dbReference type="EMBL" id="CAB5499998.1"/>
    </source>
</evidence>
<protein>
    <submittedName>
        <fullName evidence="1">Uncharacterized protein</fullName>
    </submittedName>
</protein>
<dbReference type="EMBL" id="CAESAP020000172">
    <property type="protein sequence ID" value="CAB5499998.1"/>
    <property type="molecule type" value="Genomic_DNA"/>
</dbReference>
<dbReference type="Proteomes" id="UP000635628">
    <property type="component" value="Unassembled WGS sequence"/>
</dbReference>
<accession>A0ACA8ZPR3</accession>
<keyword evidence="2" id="KW-1185">Reference proteome</keyword>
<gene>
    <name evidence="1" type="ORF">AZO1586R_1025</name>
</gene>
<proteinExistence type="predicted"/>